<dbReference type="AlphaFoldDB" id="R9P007"/>
<dbReference type="OrthoDB" id="2556705at2759"/>
<protein>
    <submittedName>
        <fullName evidence="2">Cellular morphogenesis protein</fullName>
    </submittedName>
</protein>
<dbReference type="HOGENOM" id="CLU_1705027_0_0_1"/>
<reference evidence="3" key="1">
    <citation type="journal article" date="2013" name="Genome Announc.">
        <title>Draft genome sequence of the basidiomycetous yeast-like fungus Pseudozyma hubeiensis SY62, which produces an abundant amount of the biosurfactant mannosylerythritol lipids.</title>
        <authorList>
            <person name="Konishi M."/>
            <person name="Hatada Y."/>
            <person name="Horiuchi J."/>
        </authorList>
    </citation>
    <scope>NUCLEOTIDE SEQUENCE [LARGE SCALE GENOMIC DNA]</scope>
    <source>
        <strain evidence="3">SY62</strain>
    </source>
</reference>
<dbReference type="Proteomes" id="UP000014071">
    <property type="component" value="Unassembled WGS sequence"/>
</dbReference>
<dbReference type="GeneID" id="24107302"/>
<dbReference type="RefSeq" id="XP_012188023.1">
    <property type="nucleotide sequence ID" value="XM_012332633.1"/>
</dbReference>
<feature type="signal peptide" evidence="1">
    <location>
        <begin position="1"/>
        <end position="21"/>
    </location>
</feature>
<dbReference type="EMBL" id="DF238784">
    <property type="protein sequence ID" value="GAC94436.1"/>
    <property type="molecule type" value="Genomic_DNA"/>
</dbReference>
<keyword evidence="1" id="KW-0732">Signal</keyword>
<accession>R9P007</accession>
<sequence>MRKVILLLVVIHTLSWTRTNSHTLQSSRQTSVHRHHKIKHRQLEDELVQGAEESIELFEFPRVHDTSEQIHEHTAQQNLTANSILTTVEDKNRAHRGMQRLPIENGEGTFSYNREREATGLYRQSDGMGQSEEAGYAIADRQIASGDYRMRGSK</sequence>
<name>R9P007_PSEHS</name>
<proteinExistence type="predicted"/>
<keyword evidence="3" id="KW-1185">Reference proteome</keyword>
<organism evidence="2 3">
    <name type="scientific">Pseudozyma hubeiensis (strain SY62)</name>
    <name type="common">Yeast</name>
    <dbReference type="NCBI Taxonomy" id="1305764"/>
    <lineage>
        <taxon>Eukaryota</taxon>
        <taxon>Fungi</taxon>
        <taxon>Dikarya</taxon>
        <taxon>Basidiomycota</taxon>
        <taxon>Ustilaginomycotina</taxon>
        <taxon>Ustilaginomycetes</taxon>
        <taxon>Ustilaginales</taxon>
        <taxon>Ustilaginaceae</taxon>
        <taxon>Pseudozyma</taxon>
    </lineage>
</organism>
<evidence type="ECO:0000256" key="1">
    <source>
        <dbReference type="SAM" id="SignalP"/>
    </source>
</evidence>
<evidence type="ECO:0000313" key="2">
    <source>
        <dbReference type="EMBL" id="GAC94436.1"/>
    </source>
</evidence>
<dbReference type="STRING" id="1305764.R9P007"/>
<evidence type="ECO:0000313" key="3">
    <source>
        <dbReference type="Proteomes" id="UP000014071"/>
    </source>
</evidence>
<feature type="chain" id="PRO_5004477874" evidence="1">
    <location>
        <begin position="22"/>
        <end position="154"/>
    </location>
</feature>
<dbReference type="eggNOG" id="ENOG502RDT6">
    <property type="taxonomic scope" value="Eukaryota"/>
</dbReference>
<gene>
    <name evidence="2" type="ORF">PHSY_002007</name>
</gene>